<dbReference type="SUPFAM" id="SSF53706">
    <property type="entry name" value="Formate dehydrogenase/DMSO reductase, domains 1-3"/>
    <property type="match status" value="1"/>
</dbReference>
<keyword evidence="8 12" id="KW-0560">Oxidoreductase</keyword>
<feature type="binding site" evidence="12">
    <location>
        <position position="92"/>
    </location>
    <ligand>
        <name>Mo-bis(molybdopterin guanine dinucleotide)</name>
        <dbReference type="ChEBI" id="CHEBI:60539"/>
    </ligand>
</feature>
<dbReference type="InterPro" id="IPR006963">
    <property type="entry name" value="Mopterin_OxRdtase_4Fe-4S_dom"/>
</dbReference>
<evidence type="ECO:0000256" key="3">
    <source>
        <dbReference type="ARBA" id="ARBA00022485"/>
    </source>
</evidence>
<comment type="PTM">
    <text evidence="12">Predicted to be exported by the Tat system. The position of the signal peptide cleavage has not been experimentally proven.</text>
</comment>
<feature type="binding site" evidence="12">
    <location>
        <position position="459"/>
    </location>
    <ligand>
        <name>Mo-bis(molybdopterin guanine dinucleotide)</name>
        <dbReference type="ChEBI" id="CHEBI:60539"/>
    </ligand>
</feature>
<dbReference type="InterPro" id="IPR050123">
    <property type="entry name" value="Prok_molybdopt-oxidoreductase"/>
</dbReference>
<comment type="subcellular location">
    <subcellularLocation>
        <location evidence="12">Secreted</location>
    </subcellularLocation>
    <text evidence="12">Membrane-associated.</text>
</comment>
<evidence type="ECO:0000256" key="1">
    <source>
        <dbReference type="ARBA" id="ARBA00008747"/>
    </source>
</evidence>
<feature type="binding site" evidence="12">
    <location>
        <position position="90"/>
    </location>
    <ligand>
        <name>[4Fe-4S] cluster</name>
        <dbReference type="ChEBI" id="CHEBI:49883"/>
    </ligand>
</feature>
<evidence type="ECO:0000256" key="2">
    <source>
        <dbReference type="ARBA" id="ARBA00022448"/>
    </source>
</evidence>
<evidence type="ECO:0000256" key="12">
    <source>
        <dbReference type="HAMAP-Rule" id="MF_01630"/>
    </source>
</evidence>
<keyword evidence="11 12" id="KW-0534">Nitrate assimilation</keyword>
<keyword evidence="2 12" id="KW-0813">Transport</keyword>
<evidence type="ECO:0000256" key="11">
    <source>
        <dbReference type="ARBA" id="ARBA00023063"/>
    </source>
</evidence>
<reference evidence="15 16" key="2">
    <citation type="submission" date="2015-12" db="EMBL/GenBank/DDBJ databases">
        <title>Draft Genome Sequence of Desulfitobacterium hafniense Strain DH, a Sulfate-reducing Bacterium Isolated from Paddy Soils.</title>
        <authorList>
            <person name="Bao P."/>
            <person name="Zhang X."/>
            <person name="Li G."/>
        </authorList>
    </citation>
    <scope>NUCLEOTIDE SEQUENCE [LARGE SCALE GENOMIC DNA]</scope>
    <source>
        <strain evidence="15 16">DH</strain>
    </source>
</reference>
<dbReference type="GO" id="GO:0043546">
    <property type="term" value="F:molybdopterin cofactor binding"/>
    <property type="evidence" value="ECO:0007669"/>
    <property type="project" value="InterPro"/>
</dbReference>
<keyword evidence="4 12" id="KW-0500">Molybdenum</keyword>
<dbReference type="PIRSF" id="PIRSF000144">
    <property type="entry name" value="CbbBc"/>
    <property type="match status" value="1"/>
</dbReference>
<dbReference type="GO" id="GO:0016020">
    <property type="term" value="C:membrane"/>
    <property type="evidence" value="ECO:0007669"/>
    <property type="project" value="TreeGrafter"/>
</dbReference>
<dbReference type="Pfam" id="PF00384">
    <property type="entry name" value="Molybdopterin"/>
    <property type="match status" value="1"/>
</dbReference>
<dbReference type="SUPFAM" id="SSF50692">
    <property type="entry name" value="ADC-like"/>
    <property type="match status" value="1"/>
</dbReference>
<dbReference type="GO" id="GO:0051539">
    <property type="term" value="F:4 iron, 4 sulfur cluster binding"/>
    <property type="evidence" value="ECO:0007669"/>
    <property type="project" value="UniProtKB-KW"/>
</dbReference>
<comment type="catalytic activity">
    <reaction evidence="12">
        <text>2 Fe(II)-[cytochrome] + nitrate + 2 H(+) = 2 Fe(III)-[cytochrome] + nitrite + H2O</text>
        <dbReference type="Rhea" id="RHEA:12909"/>
        <dbReference type="Rhea" id="RHEA-COMP:11777"/>
        <dbReference type="Rhea" id="RHEA-COMP:11778"/>
        <dbReference type="ChEBI" id="CHEBI:15377"/>
        <dbReference type="ChEBI" id="CHEBI:15378"/>
        <dbReference type="ChEBI" id="CHEBI:16301"/>
        <dbReference type="ChEBI" id="CHEBI:17632"/>
        <dbReference type="ChEBI" id="CHEBI:29033"/>
        <dbReference type="ChEBI" id="CHEBI:29034"/>
        <dbReference type="EC" id="1.9.6.1"/>
    </reaction>
</comment>
<dbReference type="GO" id="GO:0005506">
    <property type="term" value="F:iron ion binding"/>
    <property type="evidence" value="ECO:0007669"/>
    <property type="project" value="UniProtKB-UniRule"/>
</dbReference>
<dbReference type="Gene3D" id="3.40.50.740">
    <property type="match status" value="1"/>
</dbReference>
<dbReference type="PANTHER" id="PTHR43105:SF11">
    <property type="entry name" value="PERIPLASMIC NITRATE REDUCTASE"/>
    <property type="match status" value="1"/>
</dbReference>
<dbReference type="GO" id="GO:0009055">
    <property type="term" value="F:electron transfer activity"/>
    <property type="evidence" value="ECO:0007669"/>
    <property type="project" value="UniProtKB-UniRule"/>
</dbReference>
<dbReference type="InterPro" id="IPR009010">
    <property type="entry name" value="Asp_de-COase-like_dom_sf"/>
</dbReference>
<comment type="cofactor">
    <cofactor evidence="12">
        <name>[4Fe-4S] cluster</name>
        <dbReference type="ChEBI" id="CHEBI:49883"/>
    </cofactor>
    <text evidence="12">Binds 1 [4Fe-4S] cluster.</text>
</comment>
<keyword evidence="3 12" id="KW-0004">4Fe-4S</keyword>
<feature type="binding site" evidence="12">
    <location>
        <position position="533"/>
    </location>
    <ligand>
        <name>Mo-bis(molybdopterin guanine dinucleotide)</name>
        <dbReference type="ChEBI" id="CHEBI:60539"/>
    </ligand>
</feature>
<feature type="domain" description="4Fe-4S Mo/W bis-MGD-type" evidence="13">
    <location>
        <begin position="48"/>
        <end position="104"/>
    </location>
</feature>
<dbReference type="PROSITE" id="PS51257">
    <property type="entry name" value="PROKAR_LIPOPROTEIN"/>
    <property type="match status" value="1"/>
</dbReference>
<feature type="binding site" evidence="12">
    <location>
        <position position="152"/>
    </location>
    <ligand>
        <name>Mo-bis(molybdopterin guanine dinucleotide)</name>
        <dbReference type="ChEBI" id="CHEBI:60539"/>
    </ligand>
</feature>
<evidence type="ECO:0000313" key="15">
    <source>
        <dbReference type="EMBL" id="KTE92565.1"/>
    </source>
</evidence>
<dbReference type="NCBIfam" id="TIGR01409">
    <property type="entry name" value="TAT_signal_seq"/>
    <property type="match status" value="1"/>
</dbReference>
<feature type="binding site" evidence="12">
    <location>
        <position position="749"/>
    </location>
    <ligand>
        <name>Mo-bis(molybdopterin guanine dinucleotide)</name>
        <dbReference type="ChEBI" id="CHEBI:60539"/>
    </ligand>
</feature>
<keyword evidence="10 12" id="KW-0411">Iron-sulfur</keyword>
<dbReference type="InterPro" id="IPR027467">
    <property type="entry name" value="MopterinOxRdtase_cofactor_BS"/>
</dbReference>
<evidence type="ECO:0000313" key="14">
    <source>
        <dbReference type="EMBL" id="CDX04298.1"/>
    </source>
</evidence>
<feature type="binding site" evidence="12">
    <location>
        <position position="181"/>
    </location>
    <ligand>
        <name>Mo-bis(molybdopterin guanine dinucleotide)</name>
        <dbReference type="ChEBI" id="CHEBI:60539"/>
    </ligand>
</feature>
<keyword evidence="6 12" id="KW-0732">Signal</keyword>
<evidence type="ECO:0000256" key="9">
    <source>
        <dbReference type="ARBA" id="ARBA00023004"/>
    </source>
</evidence>
<dbReference type="PROSITE" id="PS51318">
    <property type="entry name" value="TAT"/>
    <property type="match status" value="1"/>
</dbReference>
<proteinExistence type="inferred from homology"/>
<keyword evidence="7 12" id="KW-0249">Electron transport</keyword>
<evidence type="ECO:0000256" key="4">
    <source>
        <dbReference type="ARBA" id="ARBA00022505"/>
    </source>
</evidence>
<feature type="binding site" evidence="12">
    <location>
        <begin position="264"/>
        <end position="266"/>
    </location>
    <ligand>
        <name>Mo-bis(molybdopterin guanine dinucleotide)</name>
        <dbReference type="ChEBI" id="CHEBI:60539"/>
    </ligand>
</feature>
<feature type="binding site" evidence="12">
    <location>
        <position position="349"/>
    </location>
    <ligand>
        <name>Mo-bis(molybdopterin guanine dinucleotide)</name>
        <dbReference type="ChEBI" id="CHEBI:60539"/>
    </ligand>
</feature>
<dbReference type="EMBL" id="LK996017">
    <property type="protein sequence ID" value="CDX04298.1"/>
    <property type="molecule type" value="Genomic_DNA"/>
</dbReference>
<dbReference type="GO" id="GO:0009325">
    <property type="term" value="C:nitrate reductase complex"/>
    <property type="evidence" value="ECO:0007669"/>
    <property type="project" value="TreeGrafter"/>
</dbReference>
<evidence type="ECO:0000259" key="13">
    <source>
        <dbReference type="PROSITE" id="PS51669"/>
    </source>
</evidence>
<dbReference type="InterPro" id="IPR006311">
    <property type="entry name" value="TAT_signal"/>
</dbReference>
<feature type="binding site" evidence="12">
    <location>
        <position position="177"/>
    </location>
    <ligand>
        <name>Mo-bis(molybdopterin guanine dinucleotide)</name>
        <dbReference type="ChEBI" id="CHEBI:60539"/>
    </ligand>
</feature>
<dbReference type="CDD" id="cd02791">
    <property type="entry name" value="MopB_CT_Nitrate-R-NapA-like"/>
    <property type="match status" value="1"/>
</dbReference>
<comment type="similarity">
    <text evidence="1 12">Belongs to the prokaryotic molybdopterin-containing oxidoreductase family. NasA/NapA/NarB subfamily.</text>
</comment>
<feature type="binding site" evidence="12">
    <location>
        <position position="55"/>
    </location>
    <ligand>
        <name>[4Fe-4S] cluster</name>
        <dbReference type="ChEBI" id="CHEBI:49883"/>
    </ligand>
</feature>
<feature type="binding site" evidence="12">
    <location>
        <position position="353"/>
    </location>
    <ligand>
        <name>Mo-bis(molybdopterin guanine dinucleotide)</name>
        <dbReference type="ChEBI" id="CHEBI:60539"/>
    </ligand>
</feature>
<protein>
    <recommendedName>
        <fullName evidence="12">Nitrate reductase</fullName>
        <ecNumber evidence="12">1.9.6.1</ecNumber>
    </recommendedName>
</protein>
<dbReference type="PANTHER" id="PTHR43105">
    <property type="entry name" value="RESPIRATORY NITRATE REDUCTASE"/>
    <property type="match status" value="1"/>
</dbReference>
<reference evidence="14" key="1">
    <citation type="submission" date="2014-07" db="EMBL/GenBank/DDBJ databases">
        <authorList>
            <person name="Hornung V.Bastian."/>
        </authorList>
    </citation>
    <scope>NUCLEOTIDE SEQUENCE</scope>
    <source>
        <strain evidence="14">PCE-S</strain>
    </source>
</reference>
<comment type="function">
    <text evidence="12">Catalytic subunit of the nitrate reductase complex NapAB. Receives electrons from NapB and catalyzes the reduction of nitrate to nitrite.</text>
</comment>
<dbReference type="BRENDA" id="1.9.6.1">
    <property type="organism ID" value="1880"/>
</dbReference>
<organism evidence="14">
    <name type="scientific">Desulfitobacterium hafniense</name>
    <name type="common">Desulfitobacterium frappieri</name>
    <dbReference type="NCBI Taxonomy" id="49338"/>
    <lineage>
        <taxon>Bacteria</taxon>
        <taxon>Bacillati</taxon>
        <taxon>Bacillota</taxon>
        <taxon>Clostridia</taxon>
        <taxon>Eubacteriales</taxon>
        <taxon>Desulfitobacteriaceae</taxon>
        <taxon>Desulfitobacterium</taxon>
    </lineage>
</organism>
<dbReference type="InterPro" id="IPR006656">
    <property type="entry name" value="Mopterin_OxRdtase"/>
</dbReference>
<accession>A0A098B5Y5</accession>
<dbReference type="InterPro" id="IPR041957">
    <property type="entry name" value="CT_Nitrate-R-NapA-like"/>
</dbReference>
<dbReference type="RefSeq" id="WP_005808118.1">
    <property type="nucleotide sequence ID" value="NZ_CABKQQ010000005.1"/>
</dbReference>
<dbReference type="GO" id="GO:0005576">
    <property type="term" value="C:extracellular region"/>
    <property type="evidence" value="ECO:0007669"/>
    <property type="project" value="UniProtKB-SubCell"/>
</dbReference>
<evidence type="ECO:0000256" key="8">
    <source>
        <dbReference type="ARBA" id="ARBA00023002"/>
    </source>
</evidence>
<dbReference type="GO" id="GO:0030151">
    <property type="term" value="F:molybdenum ion binding"/>
    <property type="evidence" value="ECO:0007669"/>
    <property type="project" value="InterPro"/>
</dbReference>
<name>A0A098B5Y5_DESHA</name>
<dbReference type="PATRIC" id="fig|49338.4.peg.4751"/>
<dbReference type="GO" id="GO:0042128">
    <property type="term" value="P:nitrate assimilation"/>
    <property type="evidence" value="ECO:0007669"/>
    <property type="project" value="UniProtKB-UniRule"/>
</dbReference>
<dbReference type="Proteomes" id="UP000054623">
    <property type="component" value="Unassembled WGS sequence"/>
</dbReference>
<evidence type="ECO:0000256" key="10">
    <source>
        <dbReference type="ARBA" id="ARBA00023014"/>
    </source>
</evidence>
<dbReference type="CDD" id="cd02754">
    <property type="entry name" value="MopB_Nitrate-R-NapA-like"/>
    <property type="match status" value="1"/>
</dbReference>
<dbReference type="SMART" id="SM00926">
    <property type="entry name" value="Molybdop_Fe4S4"/>
    <property type="match status" value="1"/>
</dbReference>
<dbReference type="Pfam" id="PF04879">
    <property type="entry name" value="Molybdop_Fe4S4"/>
    <property type="match status" value="1"/>
</dbReference>
<evidence type="ECO:0000256" key="7">
    <source>
        <dbReference type="ARBA" id="ARBA00022982"/>
    </source>
</evidence>
<dbReference type="Gene3D" id="2.40.40.20">
    <property type="match status" value="1"/>
</dbReference>
<dbReference type="AlphaFoldDB" id="A0A098B5Y5"/>
<dbReference type="EMBL" id="LOCK01000013">
    <property type="protein sequence ID" value="KTE92565.1"/>
    <property type="molecule type" value="Genomic_DNA"/>
</dbReference>
<feature type="binding site" evidence="12">
    <location>
        <position position="58"/>
    </location>
    <ligand>
        <name>[4Fe-4S] cluster</name>
        <dbReference type="ChEBI" id="CHEBI:49883"/>
    </ligand>
</feature>
<dbReference type="InterPro" id="IPR019546">
    <property type="entry name" value="TAT_signal_bac_arc"/>
</dbReference>
<keyword evidence="5 12" id="KW-0479">Metal-binding</keyword>
<dbReference type="Gene3D" id="3.40.228.10">
    <property type="entry name" value="Dimethylsulfoxide Reductase, domain 2"/>
    <property type="match status" value="1"/>
</dbReference>
<feature type="binding site" evidence="12">
    <location>
        <position position="724"/>
    </location>
    <ligand>
        <name>substrate</name>
    </ligand>
</feature>
<dbReference type="InterPro" id="IPR010051">
    <property type="entry name" value="Periplasm_NO3_reductase_lsu"/>
</dbReference>
<feature type="binding site" evidence="12">
    <location>
        <position position="732"/>
    </location>
    <ligand>
        <name>Mo-bis(molybdopterin guanine dinucleotide)</name>
        <dbReference type="ChEBI" id="CHEBI:60539"/>
    </ligand>
</feature>
<feature type="binding site" evidence="12">
    <location>
        <position position="62"/>
    </location>
    <ligand>
        <name>[4Fe-4S] cluster</name>
        <dbReference type="ChEBI" id="CHEBI:49883"/>
    </ligand>
</feature>
<comment type="cofactor">
    <cofactor evidence="12">
        <name>Mo-bis(molybdopterin guanine dinucleotide)</name>
        <dbReference type="ChEBI" id="CHEBI:60539"/>
    </cofactor>
    <text evidence="12">Binds 1 molybdenum-bis(molybdopterin guanine dinucleotide) (Mo-bis-MGD) cofactor per subunit.</text>
</comment>
<dbReference type="OrthoDB" id="9803192at2"/>
<dbReference type="Pfam" id="PF01568">
    <property type="entry name" value="Molydop_binding"/>
    <property type="match status" value="1"/>
</dbReference>
<comment type="subunit">
    <text evidence="12">Component of the nitrate reductase NapAB complex composed of NapA and NapB.</text>
</comment>
<dbReference type="FunFam" id="2.40.40.20:FF:000005">
    <property type="entry name" value="Periplasmic nitrate reductase"/>
    <property type="match status" value="1"/>
</dbReference>
<feature type="binding site" evidence="12">
    <location>
        <begin position="648"/>
        <end position="657"/>
    </location>
    <ligand>
        <name>Mo-bis(molybdopterin guanine dinucleotide)</name>
        <dbReference type="ChEBI" id="CHEBI:60539"/>
    </ligand>
</feature>
<evidence type="ECO:0000256" key="5">
    <source>
        <dbReference type="ARBA" id="ARBA00022723"/>
    </source>
</evidence>
<dbReference type="PROSITE" id="PS51669">
    <property type="entry name" value="4FE4S_MOW_BIS_MGD"/>
    <property type="match status" value="1"/>
</dbReference>
<dbReference type="PROSITE" id="PS00551">
    <property type="entry name" value="MOLYBDOPTERIN_PROK_1"/>
    <property type="match status" value="1"/>
</dbReference>
<dbReference type="HAMAP" id="MF_01630">
    <property type="entry name" value="Nitrate_reduct_NapA"/>
    <property type="match status" value="1"/>
</dbReference>
<dbReference type="EC" id="1.9.6.1" evidence="12"/>
<keyword evidence="9 12" id="KW-0408">Iron</keyword>
<gene>
    <name evidence="12" type="primary">napA</name>
    <name evidence="15" type="ORF">AT727_18770</name>
    <name evidence="14" type="ORF">DPCES_4412</name>
</gene>
<feature type="binding site" evidence="12">
    <location>
        <position position="506"/>
    </location>
    <ligand>
        <name>Mo-bis(molybdopterin guanine dinucleotide)</name>
        <dbReference type="ChEBI" id="CHEBI:60539"/>
    </ligand>
</feature>
<dbReference type="Gene3D" id="2.20.25.90">
    <property type="entry name" value="ADC-like domains"/>
    <property type="match status" value="1"/>
</dbReference>
<comment type="caution">
    <text evidence="12">Lacks conserved residue(s) required for the propagation of feature annotation.</text>
</comment>
<dbReference type="InterPro" id="IPR006657">
    <property type="entry name" value="MoPterin_dinucl-bd_dom"/>
</dbReference>
<evidence type="ECO:0000313" key="16">
    <source>
        <dbReference type="Proteomes" id="UP000054623"/>
    </source>
</evidence>
<dbReference type="GO" id="GO:0050140">
    <property type="term" value="F:nitrate reductase (cytochrome) activity"/>
    <property type="evidence" value="ECO:0007669"/>
    <property type="project" value="UniProtKB-EC"/>
</dbReference>
<evidence type="ECO:0000256" key="6">
    <source>
        <dbReference type="ARBA" id="ARBA00022729"/>
    </source>
</evidence>
<sequence length="758" mass="83387">MEFSRRNFLKTCAISAAMMTVGCTSQTKTIQVDPPEPAPSAPKQIDVDQWVKSVCRYCGTGCGVLIGVKDGKVAAVKGDPDNEGNKGLLCAKGYYLPQVITHSERVTKPLIRKNGKLEPCTWDEAMELVTAKFKESIANNGPDSVAFYGSGQQLAEEGYVANKLFKGAIGTNNIDGNPRLCMASAVGGFTTTFGADEPMGCLEDFEHANVFFIIGSNIAEAHPVLFGRLTDKKKKDPDTKIIIADPRRHRSHEIADISLQFVPGTDMALLHAMAYVIIEEGMADEEFIAKHTSFSNGKEAITFAAYKEFLKEFTPEKAEKVTGLPAAQIQEVARLFGEKGKNTMSMWTMGINQRVAGVWANNLIHNLHLLTGKICKPGSTPFSLTGQPSACGSVRETGALSHLLPGHRVIANEKHRKEVAELWGVPADRISPQAGLHTMELFKACGDGRVKCLYVMCTNPAHSLPNVNAYQEGFEKVFLVVAEAFHPTATTKYADVVLPAAFWCEKEGVYGNTDRRTQHLAKAINPPGEAKPDLDILLDLAQRLGYGELFPFKTPEDVWNEYLKCTTGTHMELATYPALREAHGIQWPVKDHQGNKGAVRRYVAPEDPYVKEGIDFYSAKDHKAVIFARPYLGPAEVVDEEYPYYLTTGRILEHWHTLTMTGKCPTLMRAVPKQYVELNPQDAAELGIKEGDTVRLVSRRGKVEIPVRVGKPGEPRPGLLFALWFEPDPLVNAVTIDAVDAASKEPEFKICAVKIEKV</sequence>
<dbReference type="GO" id="GO:0006777">
    <property type="term" value="P:Mo-molybdopterin cofactor biosynthetic process"/>
    <property type="evidence" value="ECO:0007669"/>
    <property type="project" value="UniProtKB-UniRule"/>
</dbReference>